<dbReference type="InterPro" id="IPR000092">
    <property type="entry name" value="Polyprenyl_synt"/>
</dbReference>
<dbReference type="AlphaFoldDB" id="Q4PJD1"/>
<keyword evidence="4" id="KW-0479">Metal-binding</keyword>
<name>Q4PJD1_9BACT</name>
<evidence type="ECO:0000256" key="2">
    <source>
        <dbReference type="ARBA" id="ARBA00006706"/>
    </source>
</evidence>
<evidence type="ECO:0000256" key="4">
    <source>
        <dbReference type="ARBA" id="ARBA00022723"/>
    </source>
</evidence>
<reference evidence="7" key="1">
    <citation type="journal article" date="2005" name="PLoS Biol.">
        <title>New insights into metabolic properties of marine bacteria encoding proteorhodopsins.</title>
        <authorList>
            <person name="Sabehi G."/>
            <person name="Loy A."/>
            <person name="Jung K.H."/>
            <person name="Partha R."/>
            <person name="Spudich J.L."/>
            <person name="Isaacson T."/>
            <person name="Hirschberg J."/>
            <person name="Wagner M."/>
            <person name="Beja O."/>
        </authorList>
    </citation>
    <scope>NUCLEOTIDE SEQUENCE</scope>
</reference>
<sequence>MGPMTNLSTPSNEILRDARNGAAISPSTSEIIHDFIIERMPQAGQPLAEAAAHHFASPGKMLRAKMALSAADLLKVDRPAALHWAAAIEVLHNASLIHDDICDGDRLRRGRPAVWSQFGRDVALTLGDWLVALSFELAAEAAQRAQTPMLVKILATHMKTTTLGEAREFDLQPVTDWQHYLQGAGDKTAPLLTAPIEGVATMALHGGAAPTIGACFRALGNAYQIGNDILNFSGRDGADTCGSDLGRRAPNGVVVLFRDYLDDSRRADFDDWYRSGSDDGFEDWLAALRTSRAPAEAARRMNMMLDDASRLSESLPAELSAVIRPIQQLLQQVCLKSVASLKQG</sequence>
<proteinExistence type="inferred from homology"/>
<dbReference type="GO" id="GO:0046872">
    <property type="term" value="F:metal ion binding"/>
    <property type="evidence" value="ECO:0007669"/>
    <property type="project" value="UniProtKB-KW"/>
</dbReference>
<dbReference type="InterPro" id="IPR008949">
    <property type="entry name" value="Isoprenoid_synthase_dom_sf"/>
</dbReference>
<accession>Q4PJD1</accession>
<dbReference type="Pfam" id="PF00348">
    <property type="entry name" value="polyprenyl_synt"/>
    <property type="match status" value="1"/>
</dbReference>
<dbReference type="Gene3D" id="1.10.600.10">
    <property type="entry name" value="Farnesyl Diphosphate Synthase"/>
    <property type="match status" value="1"/>
</dbReference>
<evidence type="ECO:0000256" key="1">
    <source>
        <dbReference type="ARBA" id="ARBA00001946"/>
    </source>
</evidence>
<protein>
    <submittedName>
        <fullName evidence="7">Predicted geranylgeranyl pyrophosphate synthase CrtE</fullName>
    </submittedName>
</protein>
<organism evidence="7">
    <name type="scientific">uncultured bacterium MedeBAC46A06</name>
    <dbReference type="NCBI Taxonomy" id="332275"/>
    <lineage>
        <taxon>Bacteria</taxon>
        <taxon>environmental samples</taxon>
    </lineage>
</organism>
<dbReference type="GO" id="GO:0004659">
    <property type="term" value="F:prenyltransferase activity"/>
    <property type="evidence" value="ECO:0007669"/>
    <property type="project" value="InterPro"/>
</dbReference>
<evidence type="ECO:0000256" key="6">
    <source>
        <dbReference type="RuleBase" id="RU004466"/>
    </source>
</evidence>
<dbReference type="PROSITE" id="PS00723">
    <property type="entry name" value="POLYPRENYL_SYNTHASE_1"/>
    <property type="match status" value="1"/>
</dbReference>
<comment type="similarity">
    <text evidence="2 6">Belongs to the FPP/GGPP synthase family.</text>
</comment>
<dbReference type="PANTHER" id="PTHR12001:SF69">
    <property type="entry name" value="ALL TRANS-POLYPRENYL-DIPHOSPHATE SYNTHASE PDSS1"/>
    <property type="match status" value="1"/>
</dbReference>
<comment type="cofactor">
    <cofactor evidence="1">
        <name>Mg(2+)</name>
        <dbReference type="ChEBI" id="CHEBI:18420"/>
    </cofactor>
</comment>
<dbReference type="GO" id="GO:0008299">
    <property type="term" value="P:isoprenoid biosynthetic process"/>
    <property type="evidence" value="ECO:0007669"/>
    <property type="project" value="InterPro"/>
</dbReference>
<evidence type="ECO:0000313" key="7">
    <source>
        <dbReference type="EMBL" id="AAY82846.1"/>
    </source>
</evidence>
<keyword evidence="5" id="KW-0460">Magnesium</keyword>
<evidence type="ECO:0000256" key="3">
    <source>
        <dbReference type="ARBA" id="ARBA00022679"/>
    </source>
</evidence>
<dbReference type="PANTHER" id="PTHR12001">
    <property type="entry name" value="GERANYLGERANYL PYROPHOSPHATE SYNTHASE"/>
    <property type="match status" value="1"/>
</dbReference>
<dbReference type="SUPFAM" id="SSF48576">
    <property type="entry name" value="Terpenoid synthases"/>
    <property type="match status" value="1"/>
</dbReference>
<dbReference type="InterPro" id="IPR033749">
    <property type="entry name" value="Polyprenyl_synt_CS"/>
</dbReference>
<keyword evidence="3 6" id="KW-0808">Transferase</keyword>
<dbReference type="SFLD" id="SFLDS00005">
    <property type="entry name" value="Isoprenoid_Synthase_Type_I"/>
    <property type="match status" value="1"/>
</dbReference>
<dbReference type="EMBL" id="DQ088847">
    <property type="protein sequence ID" value="AAY82846.1"/>
    <property type="molecule type" value="Genomic_DNA"/>
</dbReference>
<evidence type="ECO:0000256" key="5">
    <source>
        <dbReference type="ARBA" id="ARBA00022842"/>
    </source>
</evidence>